<dbReference type="RefSeq" id="WP_202068741.1">
    <property type="nucleotide sequence ID" value="NZ_CP060138.2"/>
</dbReference>
<evidence type="ECO:0000256" key="1">
    <source>
        <dbReference type="SAM" id="SignalP"/>
    </source>
</evidence>
<gene>
    <name evidence="2" type="ORF">H6P87_00937</name>
</gene>
<feature type="chain" id="PRO_5046491803" evidence="1">
    <location>
        <begin position="23"/>
        <end position="401"/>
    </location>
</feature>
<evidence type="ECO:0000313" key="2">
    <source>
        <dbReference type="EMBL" id="QQV75381.1"/>
    </source>
</evidence>
<organism evidence="2 3">
    <name type="scientific">Rickettsia tillamookensis</name>
    <dbReference type="NCBI Taxonomy" id="2761623"/>
    <lineage>
        <taxon>Bacteria</taxon>
        <taxon>Pseudomonadati</taxon>
        <taxon>Pseudomonadota</taxon>
        <taxon>Alphaproteobacteria</taxon>
        <taxon>Rickettsiales</taxon>
        <taxon>Rickettsiaceae</taxon>
        <taxon>Rickettsieae</taxon>
        <taxon>Rickettsia</taxon>
        <taxon>spotted fever group</taxon>
    </lineage>
</organism>
<protein>
    <submittedName>
        <fullName evidence="2">Uncharacterized protein</fullName>
    </submittedName>
</protein>
<keyword evidence="3" id="KW-1185">Reference proteome</keyword>
<accession>A0A9E6MI30</accession>
<feature type="signal peptide" evidence="1">
    <location>
        <begin position="1"/>
        <end position="22"/>
    </location>
</feature>
<name>A0A9E6MI30_9RICK</name>
<keyword evidence="1" id="KW-0732">Signal</keyword>
<sequence>MKLNKLNLTIAACLLYSSSVLATASNIDDDITIQENSKKNYSYVITYDKDMSSRASSDAAMSLIEGYRQLDDAMFADSDNIAMKILSYITRFTATSWIMVGNHEIGGHGARAREFDLKVTKYEVRPFGGSTWFKSTDFNSLQVHKQAAINVGGMQGDYVLSENIKDRYMASNKINPTYGIAYIHTRTDQPSYIFNTKLNESDRAGNDINGYVKNINSIYGKNYITKNKIRSYAYLDLIDPYLFYSAYSFIMNRDLDNIPMIELGPVKYLPATRAILAPYGLERGLVNHFVVDNKYIQVNINYGKNQKFKSYGVGVKANKLIEFDFVGLGLEAAFWNQPKMLTATPLKESCKQGGLGAVNFELSLNETFKIVGSGGYKTAGFIEGMPLNSSAIVRAGLRLDL</sequence>
<proteinExistence type="predicted"/>
<dbReference type="Proteomes" id="UP000595296">
    <property type="component" value="Chromosome"/>
</dbReference>
<dbReference type="EMBL" id="CP060138">
    <property type="protein sequence ID" value="QQV75381.1"/>
    <property type="molecule type" value="Genomic_DNA"/>
</dbReference>
<reference evidence="2 3" key="1">
    <citation type="journal article" date="2021" name="Int. J. Syst. Evol. Microbiol.">
        <title>Characterization of a novel transitional group Rickettsia species (Rickettsia tillamookensis sp. nov.) from the western black-legged tick, Ixodes pacificus.</title>
        <authorList>
            <person name="Gauthier D.T."/>
            <person name="Karpathy S.E."/>
            <person name="Grizzard S.L."/>
            <person name="Batra D."/>
            <person name="Rowe L.A."/>
            <person name="Paddock C.D."/>
        </authorList>
    </citation>
    <scope>NUCLEOTIDE SEQUENCE [LARGE SCALE GENOMIC DNA]</scope>
    <source>
        <strain evidence="2 3">Tillamook 23</strain>
    </source>
</reference>
<evidence type="ECO:0000313" key="3">
    <source>
        <dbReference type="Proteomes" id="UP000595296"/>
    </source>
</evidence>